<evidence type="ECO:0000313" key="5">
    <source>
        <dbReference type="Proteomes" id="UP000236743"/>
    </source>
</evidence>
<dbReference type="PANTHER" id="PTHR22935:SF95">
    <property type="entry name" value="BETA-LACTAMASE-LIKE 1-RELATED"/>
    <property type="match status" value="1"/>
</dbReference>
<comment type="similarity">
    <text evidence="1">Belongs to the beta-lactamase family.</text>
</comment>
<keyword evidence="5" id="KW-1185">Reference proteome</keyword>
<protein>
    <submittedName>
        <fullName evidence="4">D-alanyl-D-alanine-carboxypeptidase / D-alanyl-D-alanine-endopeptidase</fullName>
    </submittedName>
</protein>
<dbReference type="InterPro" id="IPR012338">
    <property type="entry name" value="Beta-lactam/transpept-like"/>
</dbReference>
<keyword evidence="4" id="KW-0645">Protease</keyword>
<keyword evidence="4" id="KW-0378">Hydrolase</keyword>
<gene>
    <name evidence="4" type="ORF">SAMN04488115_104463</name>
</gene>
<dbReference type="Pfam" id="PF00144">
    <property type="entry name" value="Beta-lactamase"/>
    <property type="match status" value="1"/>
</dbReference>
<dbReference type="RefSeq" id="WP_103872874.1">
    <property type="nucleotide sequence ID" value="NZ_FNUY01000004.1"/>
</dbReference>
<reference evidence="4 5" key="1">
    <citation type="submission" date="2016-10" db="EMBL/GenBank/DDBJ databases">
        <authorList>
            <person name="de Groot N.N."/>
        </authorList>
    </citation>
    <scope>NUCLEOTIDE SEQUENCE [LARGE SCALE GENOMIC DNA]</scope>
    <source>
        <strain evidence="4 5">DSM 26656</strain>
    </source>
</reference>
<proteinExistence type="inferred from homology"/>
<dbReference type="Proteomes" id="UP000236743">
    <property type="component" value="Unassembled WGS sequence"/>
</dbReference>
<dbReference type="InterPro" id="IPR001466">
    <property type="entry name" value="Beta-lactam-related"/>
</dbReference>
<keyword evidence="2" id="KW-0732">Signal</keyword>
<dbReference type="PANTHER" id="PTHR22935">
    <property type="entry name" value="PENICILLIN-BINDING PROTEIN"/>
    <property type="match status" value="1"/>
</dbReference>
<evidence type="ECO:0000256" key="1">
    <source>
        <dbReference type="ARBA" id="ARBA00038473"/>
    </source>
</evidence>
<dbReference type="Gene3D" id="3.40.710.10">
    <property type="entry name" value="DD-peptidase/beta-lactamase superfamily"/>
    <property type="match status" value="1"/>
</dbReference>
<feature type="signal peptide" evidence="2">
    <location>
        <begin position="1"/>
        <end position="28"/>
    </location>
</feature>
<accession>A0A1H5ZKD9</accession>
<dbReference type="AlphaFoldDB" id="A0A1H5ZKD9"/>
<sequence length="386" mass="40802">MVKPRIRQILAAGLALVMPLCVPCQAGAEDLALREAAAMSGAAMFLNARAPGLILAVVHGEDSFIEGYGETAPGSGKEPDGASIVRVGSVSKVFATDVLAAMAAAGQLSLDAPLARYAPSGKVPQAYDDRPITLLDLATHSAGLPRELADPETLPGEKNPFAGYKASHYWDWIASHRPAYRPGTTAIYSNVGFGLLGESLGKAGGKPFAELVREKITAPLGMADTALRLTEAQKPRLLTGLDPFGKPDPNWEAGEVMQASAGIYTTAEDMVRWMRWHLADDAAGRPARALAHALWRPHDGLSRLVGVEATDSEGMGLGWIVSRPKDKVPFLLGKSGGLGGFMSYVVLSPNRRLGIFVVATKVDFAMFEGLRTAVRELAAELAPAAP</sequence>
<dbReference type="EMBL" id="FNUY01000004">
    <property type="protein sequence ID" value="SEG36225.1"/>
    <property type="molecule type" value="Genomic_DNA"/>
</dbReference>
<name>A0A1H5ZKD9_9HYPH</name>
<feature type="domain" description="Beta-lactamase-related" evidence="3">
    <location>
        <begin position="48"/>
        <end position="376"/>
    </location>
</feature>
<dbReference type="GO" id="GO:0004180">
    <property type="term" value="F:carboxypeptidase activity"/>
    <property type="evidence" value="ECO:0007669"/>
    <property type="project" value="UniProtKB-KW"/>
</dbReference>
<dbReference type="OrthoDB" id="5377431at2"/>
<keyword evidence="4" id="KW-0121">Carboxypeptidase</keyword>
<evidence type="ECO:0000313" key="4">
    <source>
        <dbReference type="EMBL" id="SEG36225.1"/>
    </source>
</evidence>
<organism evidence="4 5">
    <name type="scientific">Bosea lathyri</name>
    <dbReference type="NCBI Taxonomy" id="1036778"/>
    <lineage>
        <taxon>Bacteria</taxon>
        <taxon>Pseudomonadati</taxon>
        <taxon>Pseudomonadota</taxon>
        <taxon>Alphaproteobacteria</taxon>
        <taxon>Hyphomicrobiales</taxon>
        <taxon>Boseaceae</taxon>
        <taxon>Bosea</taxon>
    </lineage>
</organism>
<evidence type="ECO:0000259" key="3">
    <source>
        <dbReference type="Pfam" id="PF00144"/>
    </source>
</evidence>
<dbReference type="SUPFAM" id="SSF56601">
    <property type="entry name" value="beta-lactamase/transpeptidase-like"/>
    <property type="match status" value="1"/>
</dbReference>
<feature type="chain" id="PRO_5009291627" evidence="2">
    <location>
        <begin position="29"/>
        <end position="386"/>
    </location>
</feature>
<evidence type="ECO:0000256" key="2">
    <source>
        <dbReference type="SAM" id="SignalP"/>
    </source>
</evidence>
<dbReference type="NCBIfam" id="NF007943">
    <property type="entry name" value="PRK10662.1"/>
    <property type="match status" value="1"/>
</dbReference>
<dbReference type="InterPro" id="IPR051478">
    <property type="entry name" value="Beta-lactamase-like_AB/R"/>
</dbReference>